<evidence type="ECO:0000313" key="4">
    <source>
        <dbReference type="EMBL" id="MBE7323427.1"/>
    </source>
</evidence>
<keyword evidence="5" id="KW-1185">Reference proteome</keyword>
<dbReference type="PANTHER" id="PTHR20854:SF4">
    <property type="entry name" value="INOSITOL-1-MONOPHOSPHATASE-RELATED"/>
    <property type="match status" value="1"/>
</dbReference>
<comment type="caution">
    <text evidence="4">The sequence shown here is derived from an EMBL/GenBank/DDBJ whole genome shotgun (WGS) entry which is preliminary data.</text>
</comment>
<sequence>MLASGVESSQKSSRGDLVTAADRAAEQMVVDLLSRARPADGVVGEEDAARQGTSGRTWFVDPVDGTYNFVHGLPWWCSALALQEADEVLLGAVHHTEGDDTWVGGRDLPTTRNGVQLPRLGDRDLEDCSVATYLHLDYFSDADVQEPFAAVASGAKAVRSGGSGSMDLAAVADGRLDLWCQRDAERWDWMPGFALVEGVGGTTAHLTVRGHTWSLAGPATAVGRAIRLLQQA</sequence>
<dbReference type="Gene3D" id="3.30.540.10">
    <property type="entry name" value="Fructose-1,6-Bisphosphatase, subunit A, domain 1"/>
    <property type="match status" value="1"/>
</dbReference>
<dbReference type="PANTHER" id="PTHR20854">
    <property type="entry name" value="INOSITOL MONOPHOSPHATASE"/>
    <property type="match status" value="1"/>
</dbReference>
<proteinExistence type="predicted"/>
<dbReference type="EMBL" id="JADCSA010000002">
    <property type="protein sequence ID" value="MBE7323427.1"/>
    <property type="molecule type" value="Genomic_DNA"/>
</dbReference>
<dbReference type="InterPro" id="IPR020583">
    <property type="entry name" value="Inositol_monoP_metal-BS"/>
</dbReference>
<dbReference type="Gene3D" id="3.40.190.80">
    <property type="match status" value="1"/>
</dbReference>
<dbReference type="PROSITE" id="PS00629">
    <property type="entry name" value="IMP_1"/>
    <property type="match status" value="1"/>
</dbReference>
<name>A0ABR9RPC9_9ACTN</name>
<evidence type="ECO:0000256" key="1">
    <source>
        <dbReference type="ARBA" id="ARBA00022723"/>
    </source>
</evidence>
<dbReference type="InterPro" id="IPR000760">
    <property type="entry name" value="Inositol_monophosphatase-like"/>
</dbReference>
<organism evidence="4 5">
    <name type="scientific">Nocardioides malaquae</name>
    <dbReference type="NCBI Taxonomy" id="2773426"/>
    <lineage>
        <taxon>Bacteria</taxon>
        <taxon>Bacillati</taxon>
        <taxon>Actinomycetota</taxon>
        <taxon>Actinomycetes</taxon>
        <taxon>Propionibacteriales</taxon>
        <taxon>Nocardioidaceae</taxon>
        <taxon>Nocardioides</taxon>
    </lineage>
</organism>
<dbReference type="Proteomes" id="UP000756387">
    <property type="component" value="Unassembled WGS sequence"/>
</dbReference>
<dbReference type="SUPFAM" id="SSF56655">
    <property type="entry name" value="Carbohydrate phosphatase"/>
    <property type="match status" value="1"/>
</dbReference>
<keyword evidence="1" id="KW-0479">Metal-binding</keyword>
<accession>A0ABR9RPC9</accession>
<dbReference type="PRINTS" id="PR00377">
    <property type="entry name" value="IMPHPHTASES"/>
</dbReference>
<dbReference type="Pfam" id="PF00459">
    <property type="entry name" value="Inositol_P"/>
    <property type="match status" value="1"/>
</dbReference>
<keyword evidence="3" id="KW-0460">Magnesium</keyword>
<evidence type="ECO:0000256" key="2">
    <source>
        <dbReference type="ARBA" id="ARBA00022801"/>
    </source>
</evidence>
<protein>
    <submittedName>
        <fullName evidence="4">Inositol monophosphatase</fullName>
    </submittedName>
</protein>
<gene>
    <name evidence="4" type="ORF">IEQ44_02015</name>
</gene>
<keyword evidence="2" id="KW-0378">Hydrolase</keyword>
<evidence type="ECO:0000313" key="5">
    <source>
        <dbReference type="Proteomes" id="UP000756387"/>
    </source>
</evidence>
<evidence type="ECO:0000256" key="3">
    <source>
        <dbReference type="ARBA" id="ARBA00022842"/>
    </source>
</evidence>
<dbReference type="CDD" id="cd01637">
    <property type="entry name" value="IMPase_like"/>
    <property type="match status" value="1"/>
</dbReference>
<reference evidence="4 5" key="1">
    <citation type="submission" date="2020-10" db="EMBL/GenBank/DDBJ databases">
        <title>Nocardioides sp. isolated from sludge.</title>
        <authorList>
            <person name="Zhang X."/>
        </authorList>
    </citation>
    <scope>NUCLEOTIDE SEQUENCE [LARGE SCALE GENOMIC DNA]</scope>
    <source>
        <strain evidence="4 5">Y6</strain>
    </source>
</reference>